<dbReference type="SUPFAM" id="SSF48726">
    <property type="entry name" value="Immunoglobulin"/>
    <property type="match status" value="1"/>
</dbReference>
<name>A0A5N5NLJ1_PANHP</name>
<feature type="transmembrane region" description="Helical" evidence="6">
    <location>
        <begin position="217"/>
        <end position="238"/>
    </location>
</feature>
<sequence length="250" mass="28726">MMAKLWICLLLELCSMLDTINGYYMERRSECIYSSRDLSDMVYIDSAIFNKIRYRWFNSTVGKFQGYTQHGIYNAERFNNDTDYMQRERADVDAFCRHNAQIYYTAIIDKTVEPQVEVKSVKQSHGSQPAVLMCSAYSFYPKFIKVTWMRNGKEVEGDQTSTEEMANGDWYYQIHSHLEYMPKSGEQISCVVEHASFKQPMEYKWDPSASAPDKSKIAIGASGLVLGIVLSAAGFIYYKKKASGRILVPT</sequence>
<dbReference type="Pfam" id="PF07654">
    <property type="entry name" value="C1-set"/>
    <property type="match status" value="1"/>
</dbReference>
<evidence type="ECO:0000256" key="5">
    <source>
        <dbReference type="ARBA" id="ARBA00023180"/>
    </source>
</evidence>
<organism evidence="9 10">
    <name type="scientific">Pangasianodon hypophthalmus</name>
    <name type="common">Striped catfish</name>
    <name type="synonym">Helicophagus hypophthalmus</name>
    <dbReference type="NCBI Taxonomy" id="310915"/>
    <lineage>
        <taxon>Eukaryota</taxon>
        <taxon>Metazoa</taxon>
        <taxon>Chordata</taxon>
        <taxon>Craniata</taxon>
        <taxon>Vertebrata</taxon>
        <taxon>Euteleostomi</taxon>
        <taxon>Actinopterygii</taxon>
        <taxon>Neopterygii</taxon>
        <taxon>Teleostei</taxon>
        <taxon>Ostariophysi</taxon>
        <taxon>Siluriformes</taxon>
        <taxon>Pangasiidae</taxon>
        <taxon>Pangasianodon</taxon>
    </lineage>
</organism>
<protein>
    <recommendedName>
        <fullName evidence="8">Ig-like domain-containing protein</fullName>
    </recommendedName>
</protein>
<comment type="caution">
    <text evidence="9">The sequence shown here is derived from an EMBL/GenBank/DDBJ whole genome shotgun (WGS) entry which is preliminary data.</text>
</comment>
<dbReference type="GO" id="GO:0042613">
    <property type="term" value="C:MHC class II protein complex"/>
    <property type="evidence" value="ECO:0007669"/>
    <property type="project" value="InterPro"/>
</dbReference>
<dbReference type="GO" id="GO:0006955">
    <property type="term" value="P:immune response"/>
    <property type="evidence" value="ECO:0007669"/>
    <property type="project" value="InterPro"/>
</dbReference>
<feature type="chain" id="PRO_5024281208" description="Ig-like domain-containing protein" evidence="7">
    <location>
        <begin position="23"/>
        <end position="250"/>
    </location>
</feature>
<dbReference type="InterPro" id="IPR050160">
    <property type="entry name" value="MHC/Immunoglobulin"/>
</dbReference>
<keyword evidence="4" id="KW-1015">Disulfide bond</keyword>
<comment type="subcellular location">
    <subcellularLocation>
        <location evidence="1">Membrane</location>
        <topology evidence="1">Single-pass type I membrane protein</topology>
    </subcellularLocation>
</comment>
<evidence type="ECO:0000256" key="1">
    <source>
        <dbReference type="ARBA" id="ARBA00004479"/>
    </source>
</evidence>
<dbReference type="AlphaFoldDB" id="A0A5N5NLJ1"/>
<dbReference type="Proteomes" id="UP000327468">
    <property type="component" value="Chromosome 8"/>
</dbReference>
<dbReference type="Gene3D" id="3.10.320.10">
    <property type="entry name" value="Class II Histocompatibility Antigen, M Beta Chain, Chain B, domain 1"/>
    <property type="match status" value="1"/>
</dbReference>
<gene>
    <name evidence="9" type="ORF">PHYPO_G00238080</name>
</gene>
<keyword evidence="2 6" id="KW-0812">Transmembrane</keyword>
<dbReference type="SUPFAM" id="SSF54452">
    <property type="entry name" value="MHC antigen-recognition domain"/>
    <property type="match status" value="1"/>
</dbReference>
<evidence type="ECO:0000256" key="3">
    <source>
        <dbReference type="ARBA" id="ARBA00022989"/>
    </source>
</evidence>
<keyword evidence="10" id="KW-1185">Reference proteome</keyword>
<evidence type="ECO:0000313" key="10">
    <source>
        <dbReference type="Proteomes" id="UP000327468"/>
    </source>
</evidence>
<dbReference type="InterPro" id="IPR011162">
    <property type="entry name" value="MHC_I/II-like_Ag-recog"/>
</dbReference>
<dbReference type="InterPro" id="IPR000353">
    <property type="entry name" value="MHC_II_b_N"/>
</dbReference>
<reference evidence="9 10" key="1">
    <citation type="submission" date="2019-06" db="EMBL/GenBank/DDBJ databases">
        <title>A chromosome-scale genome assembly of the striped catfish, Pangasianodon hypophthalmus.</title>
        <authorList>
            <person name="Wen M."/>
            <person name="Zahm M."/>
            <person name="Roques C."/>
            <person name="Cabau C."/>
            <person name="Klopp C."/>
            <person name="Donnadieu C."/>
            <person name="Jouanno E."/>
            <person name="Avarre J.-C."/>
            <person name="Campet M."/>
            <person name="Ha T.T.T."/>
            <person name="Dugue R."/>
            <person name="Lampietro C."/>
            <person name="Louis A."/>
            <person name="Herpin A."/>
            <person name="Echchiki A."/>
            <person name="Berthelot C."/>
            <person name="Parey E."/>
            <person name="Roest-Crollius H."/>
            <person name="Braasch I."/>
            <person name="Postlethwait J."/>
            <person name="Bobe J."/>
            <person name="Montfort J."/>
            <person name="Bouchez O."/>
            <person name="Begum T."/>
            <person name="Schartl M."/>
            <person name="Guiguen Y."/>
        </authorList>
    </citation>
    <scope>NUCLEOTIDE SEQUENCE [LARGE SCALE GENOMIC DNA]</scope>
    <source>
        <strain evidence="9 10">Indonesia</strain>
        <tissue evidence="9">Blood</tissue>
    </source>
</reference>
<feature type="signal peptide" evidence="7">
    <location>
        <begin position="1"/>
        <end position="22"/>
    </location>
</feature>
<dbReference type="GO" id="GO:0019882">
    <property type="term" value="P:antigen processing and presentation"/>
    <property type="evidence" value="ECO:0007669"/>
    <property type="project" value="InterPro"/>
</dbReference>
<dbReference type="EMBL" id="VFJC01000009">
    <property type="protein sequence ID" value="KAB5567897.1"/>
    <property type="molecule type" value="Genomic_DNA"/>
</dbReference>
<evidence type="ECO:0000313" key="9">
    <source>
        <dbReference type="EMBL" id="KAB5567897.1"/>
    </source>
</evidence>
<dbReference type="PANTHER" id="PTHR19944:SF99">
    <property type="entry name" value="HLA CLASS II HISTOCOMPATIBILITY ANTIGEN, DRB1 BETA CHAIN"/>
    <property type="match status" value="1"/>
</dbReference>
<evidence type="ECO:0000259" key="8">
    <source>
        <dbReference type="PROSITE" id="PS50835"/>
    </source>
</evidence>
<feature type="domain" description="Ig-like" evidence="8">
    <location>
        <begin position="114"/>
        <end position="202"/>
    </location>
</feature>
<evidence type="ECO:0000256" key="2">
    <source>
        <dbReference type="ARBA" id="ARBA00022692"/>
    </source>
</evidence>
<dbReference type="PROSITE" id="PS50835">
    <property type="entry name" value="IG_LIKE"/>
    <property type="match status" value="1"/>
</dbReference>
<dbReference type="Pfam" id="PF00969">
    <property type="entry name" value="MHC_II_beta"/>
    <property type="match status" value="1"/>
</dbReference>
<proteinExistence type="predicted"/>
<dbReference type="SMART" id="SM00921">
    <property type="entry name" value="MHC_II_beta"/>
    <property type="match status" value="1"/>
</dbReference>
<keyword evidence="3 6" id="KW-1133">Transmembrane helix</keyword>
<dbReference type="InterPro" id="IPR036179">
    <property type="entry name" value="Ig-like_dom_sf"/>
</dbReference>
<keyword evidence="6" id="KW-0472">Membrane</keyword>
<dbReference type="InterPro" id="IPR003597">
    <property type="entry name" value="Ig_C1-set"/>
</dbReference>
<dbReference type="SMART" id="SM00407">
    <property type="entry name" value="IGc1"/>
    <property type="match status" value="1"/>
</dbReference>
<dbReference type="InterPro" id="IPR014745">
    <property type="entry name" value="MHC_II_a/b_N"/>
</dbReference>
<keyword evidence="5" id="KW-0325">Glycoprotein</keyword>
<dbReference type="PANTHER" id="PTHR19944">
    <property type="entry name" value="MHC CLASS II-RELATED"/>
    <property type="match status" value="1"/>
</dbReference>
<dbReference type="InterPro" id="IPR007110">
    <property type="entry name" value="Ig-like_dom"/>
</dbReference>
<evidence type="ECO:0000256" key="7">
    <source>
        <dbReference type="SAM" id="SignalP"/>
    </source>
</evidence>
<keyword evidence="7" id="KW-0732">Signal</keyword>
<dbReference type="Gene3D" id="2.60.40.10">
    <property type="entry name" value="Immunoglobulins"/>
    <property type="match status" value="1"/>
</dbReference>
<evidence type="ECO:0000256" key="6">
    <source>
        <dbReference type="SAM" id="Phobius"/>
    </source>
</evidence>
<evidence type="ECO:0000256" key="4">
    <source>
        <dbReference type="ARBA" id="ARBA00023157"/>
    </source>
</evidence>
<accession>A0A5N5NLJ1</accession>
<dbReference type="InterPro" id="IPR013783">
    <property type="entry name" value="Ig-like_fold"/>
</dbReference>